<protein>
    <submittedName>
        <fullName evidence="1">Uncharacterized protein</fullName>
    </submittedName>
</protein>
<proteinExistence type="predicted"/>
<reference evidence="1" key="1">
    <citation type="submission" date="2020-02" db="EMBL/GenBank/DDBJ databases">
        <authorList>
            <person name="Meier V. D."/>
        </authorList>
    </citation>
    <scope>NUCLEOTIDE SEQUENCE</scope>
    <source>
        <strain evidence="1">AVDCRST_MAG28</strain>
    </source>
</reference>
<gene>
    <name evidence="1" type="ORF">AVDCRST_MAG28-2436</name>
</gene>
<dbReference type="EMBL" id="CADCVE010000055">
    <property type="protein sequence ID" value="CAA9456483.1"/>
    <property type="molecule type" value="Genomic_DNA"/>
</dbReference>
<name>A0A6J4R1R4_9ACTN</name>
<evidence type="ECO:0000313" key="1">
    <source>
        <dbReference type="EMBL" id="CAA9456483.1"/>
    </source>
</evidence>
<accession>A0A6J4R1R4</accession>
<organism evidence="1">
    <name type="scientific">uncultured Rubrobacteraceae bacterium</name>
    <dbReference type="NCBI Taxonomy" id="349277"/>
    <lineage>
        <taxon>Bacteria</taxon>
        <taxon>Bacillati</taxon>
        <taxon>Actinomycetota</taxon>
        <taxon>Rubrobacteria</taxon>
        <taxon>Rubrobacterales</taxon>
        <taxon>Rubrobacteraceae</taxon>
        <taxon>environmental samples</taxon>
    </lineage>
</organism>
<sequence>MAIGEAQTLGSALIVVAGGWIAWTVTREASSQLGAGAQPRVQ</sequence>
<dbReference type="AlphaFoldDB" id="A0A6J4R1R4"/>